<dbReference type="PaxDb" id="4577-GRMZM5G891430_P01"/>
<dbReference type="GO" id="GO:0004843">
    <property type="term" value="F:cysteine-type deubiquitinase activity"/>
    <property type="evidence" value="ECO:0007669"/>
    <property type="project" value="UniProtKB-UniRule"/>
</dbReference>
<reference evidence="9" key="1">
    <citation type="submission" date="2015-12" db="EMBL/GenBank/DDBJ databases">
        <title>Update maize B73 reference genome by single molecule sequencing technologies.</title>
        <authorList>
            <consortium name="Maize Genome Sequencing Project"/>
            <person name="Ware D."/>
        </authorList>
    </citation>
    <scope>NUCLEOTIDE SEQUENCE</scope>
    <source>
        <tissue evidence="9">Seedling</tissue>
    </source>
</reference>
<dbReference type="InParanoid" id="A0A1D6JHG9"/>
<feature type="domain" description="UCH catalytic" evidence="8">
    <location>
        <begin position="1"/>
        <end position="253"/>
    </location>
</feature>
<dbReference type="Gene3D" id="1.10.418.80">
    <property type="entry name" value="Ubiquitin carboxyl-terminal hydrolase, domain 1"/>
    <property type="match status" value="1"/>
</dbReference>
<evidence type="ECO:0000256" key="5">
    <source>
        <dbReference type="ARBA" id="ARBA00022801"/>
    </source>
</evidence>
<evidence type="ECO:0000256" key="4">
    <source>
        <dbReference type="ARBA" id="ARBA00022786"/>
    </source>
</evidence>
<feature type="active site" description="Nucleophile" evidence="7">
    <location>
        <position position="145"/>
    </location>
</feature>
<evidence type="ECO:0000256" key="3">
    <source>
        <dbReference type="ARBA" id="ARBA00022670"/>
    </source>
</evidence>
<dbReference type="InterPro" id="IPR038765">
    <property type="entry name" value="Papain-like_cys_pep_sf"/>
</dbReference>
<dbReference type="AlphaFoldDB" id="A0A1D6JHG9"/>
<dbReference type="InterPro" id="IPR036959">
    <property type="entry name" value="Peptidase_C12_UCH_sf"/>
</dbReference>
<evidence type="ECO:0000259" key="8">
    <source>
        <dbReference type="PROSITE" id="PS52048"/>
    </source>
</evidence>
<gene>
    <name evidence="9" type="ORF">ZEAMMB73_Zm00001d026551</name>
</gene>
<dbReference type="EMBL" id="CM000786">
    <property type="protein sequence ID" value="AQK47071.1"/>
    <property type="molecule type" value="Genomic_DNA"/>
</dbReference>
<evidence type="ECO:0000256" key="2">
    <source>
        <dbReference type="ARBA" id="ARBA00012759"/>
    </source>
</evidence>
<dbReference type="GO" id="GO:0006511">
    <property type="term" value="P:ubiquitin-dependent protein catabolic process"/>
    <property type="evidence" value="ECO:0007669"/>
    <property type="project" value="UniProtKB-UniRule"/>
</dbReference>
<dbReference type="PANTHER" id="PTHR10589:SF31">
    <property type="entry name" value="UBIQUITIN CARBOXYL-TERMINAL HYDROLASE FAMILY 1 CYSTEINE ACTIVE-SITE DOMAIN-CONTAINING PROTEIN"/>
    <property type="match status" value="1"/>
</dbReference>
<dbReference type="STRING" id="4577.A0A1D6JHG9"/>
<evidence type="ECO:0000256" key="6">
    <source>
        <dbReference type="ARBA" id="ARBA00022807"/>
    </source>
</evidence>
<comment type="catalytic activity">
    <reaction evidence="1 7">
        <text>Thiol-dependent hydrolysis of ester, thioester, amide, peptide and isopeptide bonds formed by the C-terminal Gly of ubiquitin (a 76-residue protein attached to proteins as an intracellular targeting signal).</text>
        <dbReference type="EC" id="3.4.19.12"/>
    </reaction>
</comment>
<comment type="similarity">
    <text evidence="7">Belongs to the peptidase C12 family.</text>
</comment>
<dbReference type="EMBL" id="CM000786">
    <property type="protein sequence ID" value="AQK47070.1"/>
    <property type="molecule type" value="Genomic_DNA"/>
</dbReference>
<dbReference type="eggNOG" id="KOG0496">
    <property type="taxonomic scope" value="Eukaryota"/>
</dbReference>
<dbReference type="PROSITE" id="PS52048">
    <property type="entry name" value="UCH_DOMAIN"/>
    <property type="match status" value="1"/>
</dbReference>
<dbReference type="PANTHER" id="PTHR10589">
    <property type="entry name" value="UBIQUITIN CARBOXYL-TERMINAL HYDROLASE"/>
    <property type="match status" value="1"/>
</dbReference>
<dbReference type="ExpressionAtlas" id="A0A1D6JHG9">
    <property type="expression patterns" value="baseline and differential"/>
</dbReference>
<name>A0A1D6JHG9_MAIZE</name>
<feature type="site" description="Transition state stabilizer" evidence="7">
    <location>
        <position position="137"/>
    </location>
</feature>
<dbReference type="EC" id="3.4.19.12" evidence="2 7"/>
<feature type="active site" description="Proton donor" evidence="7">
    <location>
        <position position="193"/>
    </location>
</feature>
<keyword evidence="6 7" id="KW-0788">Thiol protease</keyword>
<dbReference type="Gene3D" id="3.40.532.10">
    <property type="entry name" value="Peptidase C12, ubiquitin carboxyl-terminal hydrolase"/>
    <property type="match status" value="1"/>
</dbReference>
<organism evidence="9">
    <name type="scientific">Zea mays</name>
    <name type="common">Maize</name>
    <dbReference type="NCBI Taxonomy" id="4577"/>
    <lineage>
        <taxon>Eukaryota</taxon>
        <taxon>Viridiplantae</taxon>
        <taxon>Streptophyta</taxon>
        <taxon>Embryophyta</taxon>
        <taxon>Tracheophyta</taxon>
        <taxon>Spermatophyta</taxon>
        <taxon>Magnoliopsida</taxon>
        <taxon>Liliopsida</taxon>
        <taxon>Poales</taxon>
        <taxon>Poaceae</taxon>
        <taxon>PACMAD clade</taxon>
        <taxon>Panicoideae</taxon>
        <taxon>Andropogonodae</taxon>
        <taxon>Andropogoneae</taxon>
        <taxon>Tripsacinae</taxon>
        <taxon>Zea</taxon>
    </lineage>
</organism>
<keyword evidence="5 7" id="KW-0378">Hydrolase</keyword>
<dbReference type="InterPro" id="IPR001578">
    <property type="entry name" value="Peptidase_C12_UCH"/>
</dbReference>
<sequence length="256" mass="27554">MSGGYGMASSPAWPLPRRRAGHWRVWDARLSRPRMVGYSRCGGGEVGGQRRANAAARDREARSLSGVGGASRWDAKREMRWRTAGLAEVPGLPIAALPSGRPGGGTAGMPADASYPSEQLLISGEKETQDQVYFIKQIESLGNACGTIALLHAVGNASSKRAVFLEKDDTMARAHLLAANDGATELSDLIEEHYVCFVYVNGTLYELDGMKDGPIKHGPCSSISLLQDVVPVIKAIMCNIPNSINFNLMVLSRKEK</sequence>
<proteinExistence type="inferred from homology"/>
<keyword evidence="3 7" id="KW-0645">Protease</keyword>
<evidence type="ECO:0000256" key="1">
    <source>
        <dbReference type="ARBA" id="ARBA00000707"/>
    </source>
</evidence>
<dbReference type="Pfam" id="PF01088">
    <property type="entry name" value="Peptidase_C12"/>
    <property type="match status" value="2"/>
</dbReference>
<keyword evidence="4 7" id="KW-0833">Ubl conjugation pathway</keyword>
<evidence type="ECO:0000313" key="9">
    <source>
        <dbReference type="EMBL" id="AQK47071.1"/>
    </source>
</evidence>
<feature type="site" description="Important for enzyme activity" evidence="7">
    <location>
        <position position="208"/>
    </location>
</feature>
<protein>
    <recommendedName>
        <fullName evidence="2 7">ubiquitinyl hydrolase 1</fullName>
        <ecNumber evidence="2 7">3.4.19.12</ecNumber>
    </recommendedName>
</protein>
<dbReference type="SUPFAM" id="SSF54001">
    <property type="entry name" value="Cysteine proteinases"/>
    <property type="match status" value="1"/>
</dbReference>
<dbReference type="SMR" id="A0A1D6JHG9"/>
<evidence type="ECO:0000256" key="7">
    <source>
        <dbReference type="PROSITE-ProRule" id="PRU01393"/>
    </source>
</evidence>
<accession>A0A1D6JHG9</accession>